<organism evidence="3 4">
    <name type="scientific">Hymenobacter telluris</name>
    <dbReference type="NCBI Taxonomy" id="2816474"/>
    <lineage>
        <taxon>Bacteria</taxon>
        <taxon>Pseudomonadati</taxon>
        <taxon>Bacteroidota</taxon>
        <taxon>Cytophagia</taxon>
        <taxon>Cytophagales</taxon>
        <taxon>Hymenobacteraceae</taxon>
        <taxon>Hymenobacter</taxon>
    </lineage>
</organism>
<reference evidence="3" key="1">
    <citation type="submission" date="2021-03" db="EMBL/GenBank/DDBJ databases">
        <authorList>
            <person name="Kim M.K."/>
        </authorList>
    </citation>
    <scope>NUCLEOTIDE SEQUENCE</scope>
    <source>
        <strain evidence="3">BT186</strain>
    </source>
</reference>
<keyword evidence="2" id="KW-1133">Transmembrane helix</keyword>
<feature type="transmembrane region" description="Helical" evidence="2">
    <location>
        <begin position="202"/>
        <end position="223"/>
    </location>
</feature>
<accession>A0A939JAG7</accession>
<feature type="region of interest" description="Disordered" evidence="1">
    <location>
        <begin position="88"/>
        <end position="162"/>
    </location>
</feature>
<name>A0A939JAG7_9BACT</name>
<sequence>MKVFFRRIHLYLGLASGLLILVVCFTGGILVFEKELEQAWHPERYFVTPATTPRLSLAQLTDAVKAAKPKGKISGFKVYSDPTRTVEVNLAGNDKGGPQGGPSGKPSQPEQRAENRGAEARGPQRGGPDRAEARGPMGGGAGAGGKKGGPGGPGGKGRNVGPRLFVNPYTGAVIDEINPRETFFHFMEEIHRGLVAGRTGKLIMGINSIVFLFILGTGIVLWWPTARKALTQRLKVKWGSGWKRLNHDFHIVLGFYTSIFLLIMALTGVGMSFDWVGNTINTLTHSPRQRPEPPTSTVPTTGGATFGADAALQAAQRQIPAAESYSVQVPKEPTGSIQVGMLRPDALTERATDDVYFDQYSGQVLRQTTYGQQPVGQRIRGLFKPVHTGAIFGWPTKVLAFVIVVLGFTFPITGTILWWNRTRKAKKKPRKLVAA</sequence>
<dbReference type="AlphaFoldDB" id="A0A939JAG7"/>
<feature type="transmembrane region" description="Helical" evidence="2">
    <location>
        <begin position="12"/>
        <end position="32"/>
    </location>
</feature>
<evidence type="ECO:0000313" key="4">
    <source>
        <dbReference type="Proteomes" id="UP000664144"/>
    </source>
</evidence>
<comment type="caution">
    <text evidence="3">The sequence shown here is derived from an EMBL/GenBank/DDBJ whole genome shotgun (WGS) entry which is preliminary data.</text>
</comment>
<proteinExistence type="predicted"/>
<feature type="transmembrane region" description="Helical" evidence="2">
    <location>
        <begin position="398"/>
        <end position="420"/>
    </location>
</feature>
<keyword evidence="4" id="KW-1185">Reference proteome</keyword>
<dbReference type="PANTHER" id="PTHR34219">
    <property type="entry name" value="IRON-REGULATED INNER MEMBRANE PROTEIN-RELATED"/>
    <property type="match status" value="1"/>
</dbReference>
<keyword evidence="2" id="KW-0812">Transmembrane</keyword>
<dbReference type="PANTHER" id="PTHR34219:SF3">
    <property type="entry name" value="BLL7967 PROTEIN"/>
    <property type="match status" value="1"/>
</dbReference>
<dbReference type="Proteomes" id="UP000664144">
    <property type="component" value="Unassembled WGS sequence"/>
</dbReference>
<keyword evidence="2" id="KW-0472">Membrane</keyword>
<dbReference type="EMBL" id="JAFLQZ010000004">
    <property type="protein sequence ID" value="MBO0358076.1"/>
    <property type="molecule type" value="Genomic_DNA"/>
</dbReference>
<feature type="transmembrane region" description="Helical" evidence="2">
    <location>
        <begin position="251"/>
        <end position="273"/>
    </location>
</feature>
<evidence type="ECO:0000256" key="1">
    <source>
        <dbReference type="SAM" id="MobiDB-lite"/>
    </source>
</evidence>
<gene>
    <name evidence="3" type="ORF">J0X19_08990</name>
</gene>
<dbReference type="InterPro" id="IPR005625">
    <property type="entry name" value="PepSY-ass_TM"/>
</dbReference>
<protein>
    <submittedName>
        <fullName evidence="3">PepSY domain-containing protein</fullName>
    </submittedName>
</protein>
<evidence type="ECO:0000313" key="3">
    <source>
        <dbReference type="EMBL" id="MBO0358076.1"/>
    </source>
</evidence>
<feature type="compositionally biased region" description="Gly residues" evidence="1">
    <location>
        <begin position="94"/>
        <end position="103"/>
    </location>
</feature>
<dbReference type="Pfam" id="PF03929">
    <property type="entry name" value="PepSY_TM"/>
    <property type="match status" value="1"/>
</dbReference>
<dbReference type="RefSeq" id="WP_206984003.1">
    <property type="nucleotide sequence ID" value="NZ_JAFLQZ010000004.1"/>
</dbReference>
<evidence type="ECO:0000256" key="2">
    <source>
        <dbReference type="SAM" id="Phobius"/>
    </source>
</evidence>
<feature type="compositionally biased region" description="Gly residues" evidence="1">
    <location>
        <begin position="136"/>
        <end position="158"/>
    </location>
</feature>